<dbReference type="Proteomes" id="UP000318578">
    <property type="component" value="Unassembled WGS sequence"/>
</dbReference>
<feature type="domain" description="HTH tetR-type" evidence="4">
    <location>
        <begin position="213"/>
        <end position="273"/>
    </location>
</feature>
<sequence length="399" mass="43141">MATQNGHSGGVGRLTARQRGRQLTETAARRFHRYGFHGVALIDVARDVGITAPALYRHFRNKNALLAATVHSGLDLVDAAFTTGGESWVELLSEFAGVALVRRDLWALLQREVRHLGEPERHAVEARFDDFVARLSMRLRAVRPDADSEQRQLLLVAVLGTLASPAVSGLRIGRERYQRVLTAAAIAASKVSLPAVAAAPRVAMSRQRSAVPQTRGEQLLETAVSLFHERGYTAVTLDDIGAAVGLAGPSIYHHFATKSDLLVTAFSKAARRLALSRASGVDEAVLDNLVRGYIELGVQQRQLFGVYVTEAVNLPPEAGRRIRRELAANVAEWRYALQRSRPELGEATSSVLVHAARGIVNDVVRVGGLHARPGIVAELTALVRGVLNTAVPKERGVSG</sequence>
<keyword evidence="1 2" id="KW-0238">DNA-binding</keyword>
<dbReference type="InterPro" id="IPR023772">
    <property type="entry name" value="DNA-bd_HTH_TetR-type_CS"/>
</dbReference>
<feature type="domain" description="HTH tetR-type" evidence="4">
    <location>
        <begin position="17"/>
        <end position="77"/>
    </location>
</feature>
<dbReference type="InterPro" id="IPR050109">
    <property type="entry name" value="HTH-type_TetR-like_transc_reg"/>
</dbReference>
<gene>
    <name evidence="5" type="ORF">FNH06_08225</name>
</gene>
<evidence type="ECO:0000256" key="3">
    <source>
        <dbReference type="SAM" id="MobiDB-lite"/>
    </source>
</evidence>
<dbReference type="Gene3D" id="1.10.10.60">
    <property type="entry name" value="Homeodomain-like"/>
    <property type="match status" value="2"/>
</dbReference>
<dbReference type="PROSITE" id="PS50977">
    <property type="entry name" value="HTH_TETR_2"/>
    <property type="match status" value="2"/>
</dbReference>
<dbReference type="PRINTS" id="PR00455">
    <property type="entry name" value="HTHTETR"/>
</dbReference>
<evidence type="ECO:0000259" key="4">
    <source>
        <dbReference type="PROSITE" id="PS50977"/>
    </source>
</evidence>
<feature type="DNA-binding region" description="H-T-H motif" evidence="2">
    <location>
        <begin position="236"/>
        <end position="255"/>
    </location>
</feature>
<organism evidence="5 6">
    <name type="scientific">Amycolatopsis acidiphila</name>
    <dbReference type="NCBI Taxonomy" id="715473"/>
    <lineage>
        <taxon>Bacteria</taxon>
        <taxon>Bacillati</taxon>
        <taxon>Actinomycetota</taxon>
        <taxon>Actinomycetes</taxon>
        <taxon>Pseudonocardiales</taxon>
        <taxon>Pseudonocardiaceae</taxon>
        <taxon>Amycolatopsis</taxon>
    </lineage>
</organism>
<dbReference type="SUPFAM" id="SSF46689">
    <property type="entry name" value="Homeodomain-like"/>
    <property type="match status" value="2"/>
</dbReference>
<feature type="DNA-binding region" description="H-T-H motif" evidence="2">
    <location>
        <begin position="40"/>
        <end position="59"/>
    </location>
</feature>
<evidence type="ECO:0000256" key="2">
    <source>
        <dbReference type="PROSITE-ProRule" id="PRU00335"/>
    </source>
</evidence>
<reference evidence="5 6" key="1">
    <citation type="submission" date="2019-07" db="EMBL/GenBank/DDBJ databases">
        <title>New species of Amycolatopsis and Streptomyces.</title>
        <authorList>
            <person name="Duangmal K."/>
            <person name="Teo W.F.A."/>
            <person name="Lipun K."/>
        </authorList>
    </citation>
    <scope>NUCLEOTIDE SEQUENCE [LARGE SCALE GENOMIC DNA]</scope>
    <source>
        <strain evidence="5 6">JCM 30562</strain>
    </source>
</reference>
<protein>
    <submittedName>
        <fullName evidence="5">TetR/AcrR family transcriptional regulator</fullName>
    </submittedName>
</protein>
<dbReference type="EMBL" id="VJZA01000009">
    <property type="protein sequence ID" value="TVT23842.1"/>
    <property type="molecule type" value="Genomic_DNA"/>
</dbReference>
<dbReference type="GO" id="GO:0000976">
    <property type="term" value="F:transcription cis-regulatory region binding"/>
    <property type="evidence" value="ECO:0007669"/>
    <property type="project" value="TreeGrafter"/>
</dbReference>
<dbReference type="PANTHER" id="PTHR30055:SF237">
    <property type="entry name" value="TRANSCRIPTIONAL REPRESSOR MCE3R"/>
    <property type="match status" value="1"/>
</dbReference>
<dbReference type="InterPro" id="IPR009057">
    <property type="entry name" value="Homeodomain-like_sf"/>
</dbReference>
<dbReference type="Gene3D" id="1.10.357.10">
    <property type="entry name" value="Tetracycline Repressor, domain 2"/>
    <property type="match status" value="2"/>
</dbReference>
<feature type="region of interest" description="Disordered" evidence="3">
    <location>
        <begin position="1"/>
        <end position="20"/>
    </location>
</feature>
<evidence type="ECO:0000313" key="5">
    <source>
        <dbReference type="EMBL" id="TVT23842.1"/>
    </source>
</evidence>
<dbReference type="PANTHER" id="PTHR30055">
    <property type="entry name" value="HTH-TYPE TRANSCRIPTIONAL REGULATOR RUTR"/>
    <property type="match status" value="1"/>
</dbReference>
<name>A0A558AHS9_9PSEU</name>
<dbReference type="GO" id="GO:0003700">
    <property type="term" value="F:DNA-binding transcription factor activity"/>
    <property type="evidence" value="ECO:0007669"/>
    <property type="project" value="TreeGrafter"/>
</dbReference>
<dbReference type="InterPro" id="IPR001647">
    <property type="entry name" value="HTH_TetR"/>
</dbReference>
<comment type="caution">
    <text evidence="5">The sequence shown here is derived from an EMBL/GenBank/DDBJ whole genome shotgun (WGS) entry which is preliminary data.</text>
</comment>
<keyword evidence="6" id="KW-1185">Reference proteome</keyword>
<dbReference type="AlphaFoldDB" id="A0A558AHS9"/>
<proteinExistence type="predicted"/>
<evidence type="ECO:0000313" key="6">
    <source>
        <dbReference type="Proteomes" id="UP000318578"/>
    </source>
</evidence>
<dbReference type="Pfam" id="PF00440">
    <property type="entry name" value="TetR_N"/>
    <property type="match status" value="2"/>
</dbReference>
<accession>A0A558AHS9</accession>
<dbReference type="RefSeq" id="WP_144636130.1">
    <property type="nucleotide sequence ID" value="NZ_BNAX01000017.1"/>
</dbReference>
<dbReference type="PROSITE" id="PS01081">
    <property type="entry name" value="HTH_TETR_1"/>
    <property type="match status" value="1"/>
</dbReference>
<evidence type="ECO:0000256" key="1">
    <source>
        <dbReference type="ARBA" id="ARBA00023125"/>
    </source>
</evidence>
<dbReference type="OrthoDB" id="4456617at2"/>